<protein>
    <submittedName>
        <fullName evidence="2">Uncharacterized protein</fullName>
    </submittedName>
</protein>
<sequence length="192" mass="21403">MKKLVRSLTTMLLICALTFSSFAMAADGRDSTASDTDYYISYDEYGNLTGYNMPVPLASTRRAEDGTYLKVIFIKNGSASNSDCGFHPDTDVWRRVSSYTFSKTTTTNMTISIGHSGKLFNGSIGVSAGTSTGFGFTVTADQTKDSKIRVNCDYDYTLNRGEVRNIYTDELIYSFDYSVITKTAERFVPYYR</sequence>
<evidence type="ECO:0000256" key="1">
    <source>
        <dbReference type="SAM" id="SignalP"/>
    </source>
</evidence>
<feature type="signal peptide" evidence="1">
    <location>
        <begin position="1"/>
        <end position="25"/>
    </location>
</feature>
<accession>A0A212JP22</accession>
<dbReference type="AlphaFoldDB" id="A0A212JP22"/>
<reference evidence="2" key="1">
    <citation type="submission" date="2016-04" db="EMBL/GenBank/DDBJ databases">
        <authorList>
            <person name="Evans L.H."/>
            <person name="Alamgir A."/>
            <person name="Owens N."/>
            <person name="Weber N.D."/>
            <person name="Virtaneva K."/>
            <person name="Barbian K."/>
            <person name="Babar A."/>
            <person name="Rosenke K."/>
        </authorList>
    </citation>
    <scope>NUCLEOTIDE SEQUENCE</scope>
    <source>
        <strain evidence="2">86</strain>
    </source>
</reference>
<organism evidence="2">
    <name type="scientific">uncultured Eubacteriales bacterium</name>
    <dbReference type="NCBI Taxonomy" id="172733"/>
    <lineage>
        <taxon>Bacteria</taxon>
        <taxon>Bacillati</taxon>
        <taxon>Bacillota</taxon>
        <taxon>Clostridia</taxon>
        <taxon>Eubacteriales</taxon>
        <taxon>environmental samples</taxon>
    </lineage>
</organism>
<evidence type="ECO:0000313" key="2">
    <source>
        <dbReference type="EMBL" id="SBW01204.1"/>
    </source>
</evidence>
<dbReference type="EMBL" id="FLUN01000001">
    <property type="protein sequence ID" value="SBW01204.1"/>
    <property type="molecule type" value="Genomic_DNA"/>
</dbReference>
<name>A0A212JP22_9FIRM</name>
<gene>
    <name evidence="2" type="ORF">KL86CLO1_11444</name>
</gene>
<keyword evidence="1" id="KW-0732">Signal</keyword>
<proteinExistence type="predicted"/>
<feature type="chain" id="PRO_5013347129" evidence="1">
    <location>
        <begin position="26"/>
        <end position="192"/>
    </location>
</feature>